<dbReference type="SMART" id="SM00382">
    <property type="entry name" value="AAA"/>
    <property type="match status" value="1"/>
</dbReference>
<dbReference type="Gene3D" id="3.40.50.300">
    <property type="entry name" value="P-loop containing nucleotide triphosphate hydrolases"/>
    <property type="match status" value="1"/>
</dbReference>
<keyword evidence="7" id="KW-1185">Reference proteome</keyword>
<dbReference type="SUPFAM" id="SSF52540">
    <property type="entry name" value="P-loop containing nucleoside triphosphate hydrolases"/>
    <property type="match status" value="1"/>
</dbReference>
<organism evidence="6 7">
    <name type="scientific">Mesosutterella multiformis</name>
    <dbReference type="NCBI Taxonomy" id="2259133"/>
    <lineage>
        <taxon>Bacteria</taxon>
        <taxon>Pseudomonadati</taxon>
        <taxon>Pseudomonadota</taxon>
        <taxon>Betaproteobacteria</taxon>
        <taxon>Burkholderiales</taxon>
        <taxon>Sutterellaceae</taxon>
        <taxon>Mesosutterella</taxon>
    </lineage>
</organism>
<dbReference type="PANTHER" id="PTHR42734">
    <property type="entry name" value="METAL TRANSPORT SYSTEM ATP-BINDING PROTEIN TM_0124-RELATED"/>
    <property type="match status" value="1"/>
</dbReference>
<dbReference type="InterPro" id="IPR050153">
    <property type="entry name" value="Metal_Ion_Import_ABC"/>
</dbReference>
<dbReference type="PROSITE" id="PS50893">
    <property type="entry name" value="ABC_TRANSPORTER_2"/>
    <property type="match status" value="1"/>
</dbReference>
<evidence type="ECO:0000313" key="6">
    <source>
        <dbReference type="EMBL" id="GBO94225.1"/>
    </source>
</evidence>
<keyword evidence="4 6" id="KW-0067">ATP-binding</keyword>
<evidence type="ECO:0000313" key="7">
    <source>
        <dbReference type="Proteomes" id="UP000266091"/>
    </source>
</evidence>
<keyword evidence="2" id="KW-1003">Cell membrane</keyword>
<dbReference type="GO" id="GO:0005524">
    <property type="term" value="F:ATP binding"/>
    <property type="evidence" value="ECO:0007669"/>
    <property type="project" value="UniProtKB-KW"/>
</dbReference>
<keyword evidence="2" id="KW-0472">Membrane</keyword>
<evidence type="ECO:0000256" key="3">
    <source>
        <dbReference type="ARBA" id="ARBA00022741"/>
    </source>
</evidence>
<dbReference type="GO" id="GO:0016887">
    <property type="term" value="F:ATP hydrolysis activity"/>
    <property type="evidence" value="ECO:0007669"/>
    <property type="project" value="InterPro"/>
</dbReference>
<keyword evidence="3" id="KW-0547">Nucleotide-binding</keyword>
<dbReference type="InterPro" id="IPR003439">
    <property type="entry name" value="ABC_transporter-like_ATP-bd"/>
</dbReference>
<accession>A0A401LMD6</accession>
<dbReference type="InterPro" id="IPR027417">
    <property type="entry name" value="P-loop_NTPase"/>
</dbReference>
<dbReference type="InterPro" id="IPR003593">
    <property type="entry name" value="AAA+_ATPase"/>
</dbReference>
<sequence length="263" mass="28175">MELQVKNGLFRYGHRDPVLKGVGFRFGDGTGSGRILAVLGPNGAGKTTLIRLLLGHLRWTEGETLFGGRKAASLSPAELARLIGYVPQAKVPPFAVTVLEMTELGRIAFHGEFGEPDETDEAAALEALDTVGIRHLAGRLCSEISGGEYQLALFARALAAGPGLLLLDEPEAGLDFRNQRRILSTLKSLRGKGVSSVFITHYPDHALELADDALLLGKGKAPVFGRASDVLTEESLSEAFGIQVRIRDVQIPEGIRKTVIAAE</sequence>
<name>A0A388SDJ8_9BURK</name>
<comment type="caution">
    <text evidence="6">The sequence shown here is derived from an EMBL/GenBank/DDBJ whole genome shotgun (WGS) entry which is preliminary data.</text>
</comment>
<dbReference type="RefSeq" id="WP_116270462.1">
    <property type="nucleotide sequence ID" value="NZ_BGZJ01000001.1"/>
</dbReference>
<dbReference type="AlphaFoldDB" id="A0A388SDJ8"/>
<evidence type="ECO:0000256" key="2">
    <source>
        <dbReference type="ARBA" id="ARBA00022475"/>
    </source>
</evidence>
<proteinExistence type="predicted"/>
<dbReference type="PANTHER" id="PTHR42734:SF19">
    <property type="entry name" value="IRON COMPOUNDS ABC TRANSPORTER, ATP-BINDING PROTEIN"/>
    <property type="match status" value="1"/>
</dbReference>
<dbReference type="Proteomes" id="UP000266091">
    <property type="component" value="Unassembled WGS sequence"/>
</dbReference>
<accession>A0A388SDJ8</accession>
<protein>
    <submittedName>
        <fullName evidence="6">Iron ABC transporter ATP-binding protein</fullName>
    </submittedName>
</protein>
<dbReference type="EMBL" id="BGZJ01000001">
    <property type="protein sequence ID" value="GBO94225.1"/>
    <property type="molecule type" value="Genomic_DNA"/>
</dbReference>
<dbReference type="OrthoDB" id="5296765at2"/>
<keyword evidence="1" id="KW-0813">Transport</keyword>
<dbReference type="Pfam" id="PF00005">
    <property type="entry name" value="ABC_tran"/>
    <property type="match status" value="1"/>
</dbReference>
<feature type="domain" description="ABC transporter" evidence="5">
    <location>
        <begin position="3"/>
        <end position="243"/>
    </location>
</feature>
<evidence type="ECO:0000256" key="1">
    <source>
        <dbReference type="ARBA" id="ARBA00022448"/>
    </source>
</evidence>
<evidence type="ECO:0000256" key="4">
    <source>
        <dbReference type="ARBA" id="ARBA00022840"/>
    </source>
</evidence>
<evidence type="ECO:0000259" key="5">
    <source>
        <dbReference type="PROSITE" id="PS50893"/>
    </source>
</evidence>
<gene>
    <name evidence="6" type="ORF">MESMUL_15790</name>
</gene>
<reference evidence="6 7" key="1">
    <citation type="journal article" date="2018" name="Int. J. Syst. Evol. Microbiol.">
        <title>Mesosutterella multiformis gen. nov., sp. nov., a member of the family Sutterellaceae and Sutterella megalosphaeroides sp. nov., isolated from human faeces.</title>
        <authorList>
            <person name="Sakamoto M."/>
            <person name="Ikeyama N."/>
            <person name="Kunihiro T."/>
            <person name="Iino T."/>
            <person name="Yuki M."/>
            <person name="Ohkuma M."/>
        </authorList>
    </citation>
    <scope>NUCLEOTIDE SEQUENCE [LARGE SCALE GENOMIC DNA]</scope>
    <source>
        <strain evidence="6 7">4NBBH2</strain>
    </source>
</reference>